<protein>
    <recommendedName>
        <fullName evidence="3">Solute-binding protein family 3/N-terminal domain-containing protein</fullName>
    </recommendedName>
</protein>
<dbReference type="Proteomes" id="UP000626370">
    <property type="component" value="Unassembled WGS sequence"/>
</dbReference>
<dbReference type="SUPFAM" id="SSF53850">
    <property type="entry name" value="Periplasmic binding protein-like II"/>
    <property type="match status" value="1"/>
</dbReference>
<reference evidence="2" key="1">
    <citation type="journal article" date="2019" name="Int. J. Syst. Evol. Microbiol.">
        <title>The Global Catalogue of Microorganisms (GCM) 10K type strain sequencing project: providing services to taxonomists for standard genome sequencing and annotation.</title>
        <authorList>
            <consortium name="The Broad Institute Genomics Platform"/>
            <consortium name="The Broad Institute Genome Sequencing Center for Infectious Disease"/>
            <person name="Wu L."/>
            <person name="Ma J."/>
        </authorList>
    </citation>
    <scope>NUCLEOTIDE SEQUENCE [LARGE SCALE GENOMIC DNA]</scope>
    <source>
        <strain evidence="2">CGMCC 1.15922</strain>
    </source>
</reference>
<evidence type="ECO:0000313" key="1">
    <source>
        <dbReference type="EMBL" id="GHE98413.1"/>
    </source>
</evidence>
<name>A0ABQ3J0D0_9GAMM</name>
<dbReference type="PANTHER" id="PTHR38834">
    <property type="entry name" value="PERIPLASMIC SUBSTRATE BINDING PROTEIN FAMILY 3"/>
    <property type="match status" value="1"/>
</dbReference>
<dbReference type="EMBL" id="BNAH01000013">
    <property type="protein sequence ID" value="GHE98413.1"/>
    <property type="molecule type" value="Genomic_DNA"/>
</dbReference>
<keyword evidence="2" id="KW-1185">Reference proteome</keyword>
<dbReference type="RefSeq" id="WP_189379063.1">
    <property type="nucleotide sequence ID" value="NZ_BNAH01000013.1"/>
</dbReference>
<dbReference type="PANTHER" id="PTHR38834:SF3">
    <property type="entry name" value="SOLUTE-BINDING PROTEIN FAMILY 3_N-TERMINAL DOMAIN-CONTAINING PROTEIN"/>
    <property type="match status" value="1"/>
</dbReference>
<gene>
    <name evidence="1" type="ORF">GCM10011501_29940</name>
</gene>
<sequence length="260" mass="29685">MHKLLYILVFVSFYCVASAKNTRLVTVVEPPASYLSETLLPVGYVVEIVQALQRIIDNKNPIEFVPEARAINISLEKDNVLVFSLSRTAFREKLYHWVAPVLMKRWQVYALQDTELVLNNVDELKALSSIGVVRGDVREEWLINAEFKNLHSVTHHIQNVKRLIAQRVPVIVYDQTGLAYESKKLALDSSQFIPLITIKQSEVYLVLSGQTAPQILTQWQNAYNRLKVSGQLRTIAQQWQARLQSELAIDAMIEDDILSL</sequence>
<organism evidence="1 2">
    <name type="scientific">Thalassotalea profundi</name>
    <dbReference type="NCBI Taxonomy" id="2036687"/>
    <lineage>
        <taxon>Bacteria</taxon>
        <taxon>Pseudomonadati</taxon>
        <taxon>Pseudomonadota</taxon>
        <taxon>Gammaproteobacteria</taxon>
        <taxon>Alteromonadales</taxon>
        <taxon>Colwelliaceae</taxon>
        <taxon>Thalassotalea</taxon>
    </lineage>
</organism>
<evidence type="ECO:0008006" key="3">
    <source>
        <dbReference type="Google" id="ProtNLM"/>
    </source>
</evidence>
<evidence type="ECO:0000313" key="2">
    <source>
        <dbReference type="Proteomes" id="UP000626370"/>
    </source>
</evidence>
<proteinExistence type="predicted"/>
<accession>A0ABQ3J0D0</accession>
<comment type="caution">
    <text evidence="1">The sequence shown here is derived from an EMBL/GenBank/DDBJ whole genome shotgun (WGS) entry which is preliminary data.</text>
</comment>
<dbReference type="Gene3D" id="3.40.190.10">
    <property type="entry name" value="Periplasmic binding protein-like II"/>
    <property type="match status" value="2"/>
</dbReference>